<comment type="subcellular location">
    <subcellularLocation>
        <location evidence="1">Nucleus</location>
    </subcellularLocation>
</comment>
<evidence type="ECO:0000313" key="19">
    <source>
        <dbReference type="Proteomes" id="UP000026915"/>
    </source>
</evidence>
<dbReference type="Gramene" id="EOY15833">
    <property type="protein sequence ID" value="EOY15833"/>
    <property type="gene ID" value="TCM_034786"/>
</dbReference>
<evidence type="ECO:0000256" key="12">
    <source>
        <dbReference type="ARBA" id="ARBA00047583"/>
    </source>
</evidence>
<dbReference type="InterPro" id="IPR046341">
    <property type="entry name" value="SET_dom_sf"/>
</dbReference>
<dbReference type="STRING" id="3641.A0A061FFJ2"/>
<feature type="region of interest" description="Disordered" evidence="14">
    <location>
        <begin position="815"/>
        <end position="874"/>
    </location>
</feature>
<organism evidence="18 19">
    <name type="scientific">Theobroma cacao</name>
    <name type="common">Cacao</name>
    <name type="synonym">Cocoa</name>
    <dbReference type="NCBI Taxonomy" id="3641"/>
    <lineage>
        <taxon>Eukaryota</taxon>
        <taxon>Viridiplantae</taxon>
        <taxon>Streptophyta</taxon>
        <taxon>Embryophyta</taxon>
        <taxon>Tracheophyta</taxon>
        <taxon>Spermatophyta</taxon>
        <taxon>Magnoliopsida</taxon>
        <taxon>eudicotyledons</taxon>
        <taxon>Gunneridae</taxon>
        <taxon>Pentapetalae</taxon>
        <taxon>rosids</taxon>
        <taxon>malvids</taxon>
        <taxon>Malvales</taxon>
        <taxon>Malvaceae</taxon>
        <taxon>Byttnerioideae</taxon>
        <taxon>Theobroma</taxon>
    </lineage>
</organism>
<evidence type="ECO:0000259" key="16">
    <source>
        <dbReference type="PROSITE" id="PS50829"/>
    </source>
</evidence>
<feature type="compositionally biased region" description="Polar residues" evidence="14">
    <location>
        <begin position="815"/>
        <end position="828"/>
    </location>
</feature>
<keyword evidence="9" id="KW-0804">Transcription</keyword>
<dbReference type="InterPro" id="IPR035445">
    <property type="entry name" value="GYF-like_dom_sf"/>
</dbReference>
<feature type="compositionally biased region" description="Basic and acidic residues" evidence="14">
    <location>
        <begin position="829"/>
        <end position="848"/>
    </location>
</feature>
<dbReference type="InParanoid" id="A0A061FFJ2"/>
<dbReference type="AlphaFoldDB" id="A0A061FFJ2"/>
<protein>
    <recommendedName>
        <fullName evidence="2">[histone H3]-lysine(4) N-trimethyltransferase</fullName>
        <ecNumber evidence="2">2.1.1.354</ecNumber>
    </recommendedName>
</protein>
<dbReference type="PANTHER" id="PTHR45814:SF2">
    <property type="entry name" value="HISTONE-LYSINE N-METHYLTRANSFERASE SETD1"/>
    <property type="match status" value="1"/>
</dbReference>
<evidence type="ECO:0000256" key="11">
    <source>
        <dbReference type="ARBA" id="ARBA00047571"/>
    </source>
</evidence>
<feature type="compositionally biased region" description="Low complexity" evidence="14">
    <location>
        <begin position="863"/>
        <end position="874"/>
    </location>
</feature>
<keyword evidence="19" id="KW-1185">Reference proteome</keyword>
<dbReference type="Proteomes" id="UP000026915">
    <property type="component" value="Chromosome 8"/>
</dbReference>
<dbReference type="HOGENOM" id="CLU_003563_0_0_1"/>
<keyword evidence="8" id="KW-0805">Transcription regulation</keyword>
<evidence type="ECO:0000256" key="5">
    <source>
        <dbReference type="ARBA" id="ARBA00022691"/>
    </source>
</evidence>
<dbReference type="InterPro" id="IPR037841">
    <property type="entry name" value="SET_SETD1A/B"/>
</dbReference>
<keyword evidence="7" id="KW-0694">RNA-binding</keyword>
<dbReference type="SMART" id="SM00508">
    <property type="entry name" value="PostSET"/>
    <property type="match status" value="1"/>
</dbReference>
<evidence type="ECO:0000256" key="9">
    <source>
        <dbReference type="ARBA" id="ARBA00023163"/>
    </source>
</evidence>
<dbReference type="GO" id="GO:0032259">
    <property type="term" value="P:methylation"/>
    <property type="evidence" value="ECO:0007669"/>
    <property type="project" value="UniProtKB-KW"/>
</dbReference>
<dbReference type="InterPro" id="IPR003616">
    <property type="entry name" value="Post-SET_dom"/>
</dbReference>
<evidence type="ECO:0000256" key="1">
    <source>
        <dbReference type="ARBA" id="ARBA00004123"/>
    </source>
</evidence>
<evidence type="ECO:0000256" key="8">
    <source>
        <dbReference type="ARBA" id="ARBA00023015"/>
    </source>
</evidence>
<dbReference type="EC" id="2.1.1.354" evidence="2"/>
<dbReference type="Pfam" id="PF02213">
    <property type="entry name" value="GYF"/>
    <property type="match status" value="1"/>
</dbReference>
<dbReference type="Gene3D" id="3.30.1490.40">
    <property type="match status" value="2"/>
</dbReference>
<dbReference type="CDD" id="cd19169">
    <property type="entry name" value="SET_SETD1"/>
    <property type="match status" value="1"/>
</dbReference>
<dbReference type="GO" id="GO:0042800">
    <property type="term" value="F:histone H3K4 methyltransferase activity"/>
    <property type="evidence" value="ECO:0000318"/>
    <property type="project" value="GO_Central"/>
</dbReference>
<evidence type="ECO:0000256" key="7">
    <source>
        <dbReference type="ARBA" id="ARBA00022884"/>
    </source>
</evidence>
<dbReference type="PANTHER" id="PTHR45814">
    <property type="entry name" value="HISTONE-LYSINE N-METHYLTRANSFERASE SETD1"/>
    <property type="match status" value="1"/>
</dbReference>
<dbReference type="Gramene" id="EOY15831">
    <property type="protein sequence ID" value="EOY15831"/>
    <property type="gene ID" value="TCM_034786"/>
</dbReference>
<gene>
    <name evidence="18" type="ORF">TCM_034786</name>
</gene>
<evidence type="ECO:0000256" key="13">
    <source>
        <dbReference type="ARBA" id="ARBA00049129"/>
    </source>
</evidence>
<feature type="domain" description="SET" evidence="15">
    <location>
        <begin position="1102"/>
        <end position="1219"/>
    </location>
</feature>
<dbReference type="PROSITE" id="PS50829">
    <property type="entry name" value="GYF"/>
    <property type="match status" value="1"/>
</dbReference>
<evidence type="ECO:0000256" key="10">
    <source>
        <dbReference type="ARBA" id="ARBA00023242"/>
    </source>
</evidence>
<evidence type="ECO:0000313" key="18">
    <source>
        <dbReference type="EMBL" id="EOY15831.1"/>
    </source>
</evidence>
<dbReference type="Pfam" id="PF00856">
    <property type="entry name" value="SET"/>
    <property type="match status" value="1"/>
</dbReference>
<comment type="catalytic activity">
    <reaction evidence="13">
        <text>N(6),N(6)-dimethyl-L-lysyl(4)-[histone H3] + S-adenosyl-L-methionine = N(6),N(6),N(6)-trimethyl-L-lysyl(4)-[histone H3] + S-adenosyl-L-homocysteine + H(+)</text>
        <dbReference type="Rhea" id="RHEA:60272"/>
        <dbReference type="Rhea" id="RHEA-COMP:15537"/>
        <dbReference type="Rhea" id="RHEA-COMP:15540"/>
        <dbReference type="ChEBI" id="CHEBI:15378"/>
        <dbReference type="ChEBI" id="CHEBI:57856"/>
        <dbReference type="ChEBI" id="CHEBI:59789"/>
        <dbReference type="ChEBI" id="CHEBI:61961"/>
        <dbReference type="ChEBI" id="CHEBI:61976"/>
    </reaction>
</comment>
<dbReference type="EMBL" id="CM001886">
    <property type="protein sequence ID" value="EOY15832.1"/>
    <property type="molecule type" value="Genomic_DNA"/>
</dbReference>
<dbReference type="Gramene" id="EOY15832">
    <property type="protein sequence ID" value="EOY15832"/>
    <property type="gene ID" value="TCM_034786"/>
</dbReference>
<dbReference type="SMART" id="SM00317">
    <property type="entry name" value="SET"/>
    <property type="match status" value="1"/>
</dbReference>
<feature type="compositionally biased region" description="Polar residues" evidence="14">
    <location>
        <begin position="983"/>
        <end position="995"/>
    </location>
</feature>
<keyword evidence="3" id="KW-0489">Methyltransferase</keyword>
<evidence type="ECO:0000256" key="2">
    <source>
        <dbReference type="ARBA" id="ARBA00012182"/>
    </source>
</evidence>
<evidence type="ECO:0000256" key="6">
    <source>
        <dbReference type="ARBA" id="ARBA00022853"/>
    </source>
</evidence>
<sequence length="1241" mass="138503">MVSSTSPFDEYDHVHDDPFFSRKRLKVSDRRSNIYTGLSPDSASSICGDERSATEMSCQSNGNSSGVPQSCNDGGGSCQDKSYSSYAPSSFASGWMYVNEHGQMCGPYIQQQLYEGLSTGFLPDELPVYPVVNGTVSNPVPLKYFRQFPGHVATGFVYLSSTTASNCFKSSHTNFQHTLSQSQINRNGFDASNDLISSSLLQSGEDACWLYEDDKSTKHGPHSLLQLYSWHRYGYLADSVMIHHAENRFRPIKLLSVLNAWKGSQAYAAENERDLSVNFISDISEEVSSQLHSGIMKAARRVVLDEIISNMISEFVTAKKSQRHLMVESFNQDAKRFPDGKRIENAPEIKMQCIPMFETAASHNVSDQPCIQESTCSPASIKYVGSIENFWGSYTVVCKMLFDYCMQVMWNAVFYDSIAEYSSSWRRGKLWFGHPNVMLSATDSRDHGNETEKVTDKPLLSGMELIAHDVDCPPGFELATVAGVDSAEKSSTSSYVVQQILSKQKTRLCNNGLYDDMECILEGVENELHLSVKVFMAKYVDNFVKSEARRVIGLENDDKSKENLDDEEAEKSVNFSIDDELKELQKLQDAVGSSSQCHLALEFDTLDICGEKRVSLSRMSDLSGNLQNPLQSWTPICQSVSENLYVTRQETFMAGAFKSLFSHLGDVIDELEVDEPPPPGLEGNAGTLVPSHLCKFRPSRSDERSPKIGEYVAVAMCRQKLHEDVLREWKSSFIDATLYQFLTSWRSLKKRCKADSKEERAFSVGREILADSSAIGDKLRERSKKSQSSGSSEVSLVTGKYTYYRKKKLVRKKIGSTQSTIVNGSQNHPVERPRKKEASRNLLDHADPEPTAATSKKVGINKSASQSSTVSRSSKTIAKSSLLNDHSILKSAGGRKKTKVTLAVQKNLVGEGAVQVSRERASTSQNCDVKKVVGRTNHIVGSEVELTNDSHKKTLKAPKVSRVKRKQLDNDEPPLLPTKVQKVANSASKHPSSRGNADRNTHSIRSRTANSCPRSDGCARSSINGWEWHKWSLNASPAERARVRGIQCTHMKYSGSEVNNMMQLSNGKGLSARTNRVKLRNLLAAAEGADLLKATQLKARKKRLRFQRSKIHDWGLVALEPIEAEDFVIEYVGELIRPRISDIREHYYEKMGIGSSYLFRLDDGYVVDATKRGGIARFINHSCEPNCYTKVISVEGQKKIFIYAKRHIAAGEEITYNYKFPLEEKKIPCNCGSKKCRGSLN</sequence>
<dbReference type="EMBL" id="CM001886">
    <property type="protein sequence ID" value="EOY15833.1"/>
    <property type="molecule type" value="Genomic_DNA"/>
</dbReference>
<feature type="domain" description="Post-SET" evidence="17">
    <location>
        <begin position="1225"/>
        <end position="1241"/>
    </location>
</feature>
<evidence type="ECO:0000259" key="15">
    <source>
        <dbReference type="PROSITE" id="PS50280"/>
    </source>
</evidence>
<feature type="compositionally biased region" description="Basic residues" evidence="14">
    <location>
        <begin position="953"/>
        <end position="965"/>
    </location>
</feature>
<dbReference type="FunCoup" id="A0A061FFJ2">
    <property type="interactions" value="26"/>
</dbReference>
<evidence type="ECO:0000256" key="14">
    <source>
        <dbReference type="SAM" id="MobiDB-lite"/>
    </source>
</evidence>
<evidence type="ECO:0000259" key="17">
    <source>
        <dbReference type="PROSITE" id="PS50868"/>
    </source>
</evidence>
<dbReference type="InterPro" id="IPR044570">
    <property type="entry name" value="Set1-like"/>
</dbReference>
<dbReference type="PROSITE" id="PS50868">
    <property type="entry name" value="POST_SET"/>
    <property type="match status" value="1"/>
</dbReference>
<keyword evidence="4" id="KW-0808">Transferase</keyword>
<keyword evidence="6" id="KW-0156">Chromatin regulator</keyword>
<dbReference type="eggNOG" id="KOG1080">
    <property type="taxonomic scope" value="Eukaryota"/>
</dbReference>
<dbReference type="SUPFAM" id="SSF82199">
    <property type="entry name" value="SET domain"/>
    <property type="match status" value="1"/>
</dbReference>
<dbReference type="PROSITE" id="PS50280">
    <property type="entry name" value="SET"/>
    <property type="match status" value="1"/>
</dbReference>
<dbReference type="Gene3D" id="2.170.270.10">
    <property type="entry name" value="SET domain"/>
    <property type="match status" value="1"/>
</dbReference>
<reference evidence="18 19" key="1">
    <citation type="journal article" date="2013" name="Genome Biol.">
        <title>The genome sequence of the most widely cultivated cacao type and its use to identify candidate genes regulating pod color.</title>
        <authorList>
            <person name="Motamayor J.C."/>
            <person name="Mockaitis K."/>
            <person name="Schmutz J."/>
            <person name="Haiminen N."/>
            <person name="Iii D.L."/>
            <person name="Cornejo O."/>
            <person name="Findley S.D."/>
            <person name="Zheng P."/>
            <person name="Utro F."/>
            <person name="Royaert S."/>
            <person name="Saski C."/>
            <person name="Jenkins J."/>
            <person name="Podicheti R."/>
            <person name="Zhao M."/>
            <person name="Scheffler B.E."/>
            <person name="Stack J.C."/>
            <person name="Feltus F.A."/>
            <person name="Mustiga G.M."/>
            <person name="Amores F."/>
            <person name="Phillips W."/>
            <person name="Marelli J.P."/>
            <person name="May G.D."/>
            <person name="Shapiro H."/>
            <person name="Ma J."/>
            <person name="Bustamante C.D."/>
            <person name="Schnell R.J."/>
            <person name="Main D."/>
            <person name="Gilbert D."/>
            <person name="Parida L."/>
            <person name="Kuhn D.N."/>
        </authorList>
    </citation>
    <scope>NUCLEOTIDE SEQUENCE [LARGE SCALE GENOMIC DNA]</scope>
    <source>
        <strain evidence="19">cv. Matina 1-6</strain>
    </source>
</reference>
<name>A0A061FFJ2_THECC</name>
<dbReference type="InterPro" id="IPR001214">
    <property type="entry name" value="SET_dom"/>
</dbReference>
<dbReference type="InterPro" id="IPR003169">
    <property type="entry name" value="GYF"/>
</dbReference>
<dbReference type="SUPFAM" id="SSF55277">
    <property type="entry name" value="GYF domain"/>
    <property type="match status" value="2"/>
</dbReference>
<keyword evidence="5" id="KW-0949">S-adenosyl-L-methionine</keyword>
<dbReference type="EMBL" id="CM001886">
    <property type="protein sequence ID" value="EOY15831.1"/>
    <property type="molecule type" value="Genomic_DNA"/>
</dbReference>
<dbReference type="OMA" id="YCMQVMW"/>
<evidence type="ECO:0000256" key="4">
    <source>
        <dbReference type="ARBA" id="ARBA00022679"/>
    </source>
</evidence>
<comment type="catalytic activity">
    <reaction evidence="12">
        <text>N(6)-methyl-L-lysyl(4)-[histone H3] + S-adenosyl-L-methionine = N(6),N(6)-dimethyl-L-lysyl(4)-[histone H3] + S-adenosyl-L-homocysteine + H(+)</text>
        <dbReference type="Rhea" id="RHEA:60268"/>
        <dbReference type="Rhea" id="RHEA-COMP:15540"/>
        <dbReference type="Rhea" id="RHEA-COMP:15543"/>
        <dbReference type="ChEBI" id="CHEBI:15378"/>
        <dbReference type="ChEBI" id="CHEBI:57856"/>
        <dbReference type="ChEBI" id="CHEBI:59789"/>
        <dbReference type="ChEBI" id="CHEBI:61929"/>
        <dbReference type="ChEBI" id="CHEBI:61976"/>
    </reaction>
</comment>
<evidence type="ECO:0000256" key="3">
    <source>
        <dbReference type="ARBA" id="ARBA00022603"/>
    </source>
</evidence>
<dbReference type="GO" id="GO:0003723">
    <property type="term" value="F:RNA binding"/>
    <property type="evidence" value="ECO:0007669"/>
    <property type="project" value="UniProtKB-KW"/>
</dbReference>
<keyword evidence="10" id="KW-0539">Nucleus</keyword>
<dbReference type="GO" id="GO:0140999">
    <property type="term" value="F:histone H3K4 trimethyltransferase activity"/>
    <property type="evidence" value="ECO:0007669"/>
    <property type="project" value="UniProtKB-EC"/>
</dbReference>
<proteinExistence type="predicted"/>
<accession>A0A061FFJ2</accession>
<feature type="region of interest" description="Disordered" evidence="14">
    <location>
        <begin position="950"/>
        <end position="1017"/>
    </location>
</feature>
<dbReference type="GO" id="GO:0048188">
    <property type="term" value="C:Set1C/COMPASS complex"/>
    <property type="evidence" value="ECO:0000318"/>
    <property type="project" value="GO_Central"/>
</dbReference>
<feature type="domain" description="GYF" evidence="16">
    <location>
        <begin position="206"/>
        <end position="256"/>
    </location>
</feature>
<comment type="catalytic activity">
    <reaction evidence="11">
        <text>L-lysyl(4)-[histone H3] + 3 S-adenosyl-L-methionine = N(6),N(6),N(6)-trimethyl-L-lysyl(4)-[histone H3] + 3 S-adenosyl-L-homocysteine + 3 H(+)</text>
        <dbReference type="Rhea" id="RHEA:60260"/>
        <dbReference type="Rhea" id="RHEA-COMP:15537"/>
        <dbReference type="Rhea" id="RHEA-COMP:15547"/>
        <dbReference type="ChEBI" id="CHEBI:15378"/>
        <dbReference type="ChEBI" id="CHEBI:29969"/>
        <dbReference type="ChEBI" id="CHEBI:57856"/>
        <dbReference type="ChEBI" id="CHEBI:59789"/>
        <dbReference type="ChEBI" id="CHEBI:61961"/>
        <dbReference type="EC" id="2.1.1.354"/>
    </reaction>
</comment>